<dbReference type="Gene3D" id="3.30.60.20">
    <property type="match status" value="1"/>
</dbReference>
<evidence type="ECO:0000313" key="12">
    <source>
        <dbReference type="EMBL" id="UWZ82884.1"/>
    </source>
</evidence>
<keyword evidence="7 10" id="KW-0067">ATP-binding</keyword>
<evidence type="ECO:0000256" key="8">
    <source>
        <dbReference type="PIRSR" id="PIRSR035805-1"/>
    </source>
</evidence>
<dbReference type="EMBL" id="CP093313">
    <property type="protein sequence ID" value="UWZ82884.1"/>
    <property type="molecule type" value="Genomic_DNA"/>
</dbReference>
<evidence type="ECO:0000256" key="7">
    <source>
        <dbReference type="ARBA" id="ARBA00022840"/>
    </source>
</evidence>
<dbReference type="AlphaFoldDB" id="A0A9J7BIY7"/>
<reference evidence="12" key="1">
    <citation type="submission" date="2021-04" db="EMBL/GenBank/DDBJ databases">
        <title>Phylogenetic analysis of Acidobacteriaceae.</title>
        <authorList>
            <person name="Qiu L."/>
            <person name="Zhang Q."/>
        </authorList>
    </citation>
    <scope>NUCLEOTIDE SEQUENCE</scope>
    <source>
        <strain evidence="12">DSM 25168</strain>
    </source>
</reference>
<dbReference type="KEGG" id="orp:MOP44_20225"/>
<keyword evidence="3 10" id="KW-0237">DNA synthesis</keyword>
<evidence type="ECO:0000256" key="3">
    <source>
        <dbReference type="ARBA" id="ARBA00022634"/>
    </source>
</evidence>
<feature type="active site" description="Proton acceptor" evidence="8">
    <location>
        <position position="104"/>
    </location>
</feature>
<gene>
    <name evidence="12" type="ORF">MOP44_20225</name>
</gene>
<evidence type="ECO:0000256" key="2">
    <source>
        <dbReference type="ARBA" id="ARBA00012118"/>
    </source>
</evidence>
<dbReference type="Gene3D" id="3.40.50.300">
    <property type="entry name" value="P-loop containing nucleotide triphosphate hydrolases"/>
    <property type="match status" value="1"/>
</dbReference>
<evidence type="ECO:0000256" key="10">
    <source>
        <dbReference type="RuleBase" id="RU000544"/>
    </source>
</evidence>
<comment type="catalytic activity">
    <reaction evidence="10">
        <text>thymidine + ATP = dTMP + ADP + H(+)</text>
        <dbReference type="Rhea" id="RHEA:19129"/>
        <dbReference type="ChEBI" id="CHEBI:15378"/>
        <dbReference type="ChEBI" id="CHEBI:17748"/>
        <dbReference type="ChEBI" id="CHEBI:30616"/>
        <dbReference type="ChEBI" id="CHEBI:63528"/>
        <dbReference type="ChEBI" id="CHEBI:456216"/>
        <dbReference type="EC" id="2.7.1.21"/>
    </reaction>
</comment>
<dbReference type="PIRSF" id="PIRSF035805">
    <property type="entry name" value="TK_cell"/>
    <property type="match status" value="1"/>
</dbReference>
<evidence type="ECO:0000256" key="9">
    <source>
        <dbReference type="PIRSR" id="PIRSR035805-2"/>
    </source>
</evidence>
<comment type="similarity">
    <text evidence="1 11">Belongs to the thymidine kinase family.</text>
</comment>
<dbReference type="EC" id="2.7.1.21" evidence="2 10"/>
<dbReference type="GO" id="GO:0004797">
    <property type="term" value="F:thymidine kinase activity"/>
    <property type="evidence" value="ECO:0007669"/>
    <property type="project" value="UniProtKB-EC"/>
</dbReference>
<dbReference type="RefSeq" id="WP_260792218.1">
    <property type="nucleotide sequence ID" value="NZ_CP093313.1"/>
</dbReference>
<sequence>MAELEKLVPGKLEVIVGPMRSNKTAELLRRIEIRRQYAKQHVLLLKPCADTKAAPGLVESRNGNGCGKMEAVEFPSVNPWAALPILSEMEQRIGKRVECVAIDEGQFVADLFLFTKRLLESGHDVMVSGLELDFRGLPFGEMLDLSWLVRHYAGNITELVSYCACGSRAIYPQRLIDGKPAEYESPVIMAGDNYEPRCAEHFVLPGRPH</sequence>
<dbReference type="Proteomes" id="UP001059380">
    <property type="component" value="Chromosome"/>
</dbReference>
<dbReference type="Pfam" id="PF00265">
    <property type="entry name" value="TK"/>
    <property type="match status" value="1"/>
</dbReference>
<dbReference type="InterPro" id="IPR001267">
    <property type="entry name" value="Thymidine_kinase"/>
</dbReference>
<dbReference type="SUPFAM" id="SSF52540">
    <property type="entry name" value="P-loop containing nucleoside triphosphate hydrolases"/>
    <property type="match status" value="1"/>
</dbReference>
<dbReference type="GO" id="GO:0071897">
    <property type="term" value="P:DNA biosynthetic process"/>
    <property type="evidence" value="ECO:0007669"/>
    <property type="project" value="UniProtKB-KW"/>
</dbReference>
<protein>
    <recommendedName>
        <fullName evidence="2 10">Thymidine kinase</fullName>
        <ecNumber evidence="2 10">2.7.1.21</ecNumber>
    </recommendedName>
</protein>
<proteinExistence type="inferred from homology"/>
<evidence type="ECO:0000256" key="6">
    <source>
        <dbReference type="ARBA" id="ARBA00022777"/>
    </source>
</evidence>
<evidence type="ECO:0000256" key="1">
    <source>
        <dbReference type="ARBA" id="ARBA00007587"/>
    </source>
</evidence>
<keyword evidence="5 10" id="KW-0547">Nucleotide-binding</keyword>
<keyword evidence="4 10" id="KW-0808">Transferase</keyword>
<evidence type="ECO:0000256" key="5">
    <source>
        <dbReference type="ARBA" id="ARBA00022741"/>
    </source>
</evidence>
<keyword evidence="13" id="KW-1185">Reference proteome</keyword>
<keyword evidence="6 10" id="KW-0418">Kinase</keyword>
<dbReference type="GO" id="GO:0005524">
    <property type="term" value="F:ATP binding"/>
    <property type="evidence" value="ECO:0007669"/>
    <property type="project" value="UniProtKB-KW"/>
</dbReference>
<accession>A0A9J7BIY7</accession>
<name>A0A9J7BIY7_9BACT</name>
<evidence type="ECO:0000256" key="11">
    <source>
        <dbReference type="RuleBase" id="RU004165"/>
    </source>
</evidence>
<feature type="binding site" evidence="9">
    <location>
        <position position="194"/>
    </location>
    <ligand>
        <name>substrate</name>
    </ligand>
</feature>
<dbReference type="InterPro" id="IPR027417">
    <property type="entry name" value="P-loop_NTPase"/>
</dbReference>
<dbReference type="PANTHER" id="PTHR11441:SF0">
    <property type="entry name" value="THYMIDINE KINASE, CYTOSOLIC"/>
    <property type="match status" value="1"/>
</dbReference>
<evidence type="ECO:0000256" key="4">
    <source>
        <dbReference type="ARBA" id="ARBA00022679"/>
    </source>
</evidence>
<dbReference type="GO" id="GO:0046104">
    <property type="term" value="P:thymidine metabolic process"/>
    <property type="evidence" value="ECO:0007669"/>
    <property type="project" value="TreeGrafter"/>
</dbReference>
<evidence type="ECO:0000313" key="13">
    <source>
        <dbReference type="Proteomes" id="UP001059380"/>
    </source>
</evidence>
<dbReference type="SUPFAM" id="SSF57716">
    <property type="entry name" value="Glucocorticoid receptor-like (DNA-binding domain)"/>
    <property type="match status" value="1"/>
</dbReference>
<dbReference type="PANTHER" id="PTHR11441">
    <property type="entry name" value="THYMIDINE KINASE"/>
    <property type="match status" value="1"/>
</dbReference>
<organism evidence="12 13">
    <name type="scientific">Occallatibacter riparius</name>
    <dbReference type="NCBI Taxonomy" id="1002689"/>
    <lineage>
        <taxon>Bacteria</taxon>
        <taxon>Pseudomonadati</taxon>
        <taxon>Acidobacteriota</taxon>
        <taxon>Terriglobia</taxon>
        <taxon>Terriglobales</taxon>
        <taxon>Acidobacteriaceae</taxon>
        <taxon>Occallatibacter</taxon>
    </lineage>
</organism>